<evidence type="ECO:0000313" key="2">
    <source>
        <dbReference type="EMBL" id="GIY40625.1"/>
    </source>
</evidence>
<dbReference type="Gene3D" id="1.25.40.420">
    <property type="match status" value="1"/>
</dbReference>
<dbReference type="Pfam" id="PF00651">
    <property type="entry name" value="BTB"/>
    <property type="match status" value="1"/>
</dbReference>
<dbReference type="PANTHER" id="PTHR24413">
    <property type="entry name" value="SPECKLE-TYPE POZ PROTEIN"/>
    <property type="match status" value="1"/>
</dbReference>
<sequence>MVLFPISWSLEDEVVNSKLNNKNISILTLNSEWTLECVWNNNSIPTPDYMVIRRISTTEEVLIAVNLQFHYGLVSANIVGHLSADLQVEHFSICLQKVVKETIKDVSCEFQIKSMHFLQMQEPTADIKLRSVNNVPLAMIHLITGNINILENSPSSMINFENVEKIMGFQKDSLMELSNDFLHLLDQGVSSFADVNLKCGSVTVPAHKNILAARSPVFAAMFATEMRENLMNVVDITDLEVSALRNMLTFMYSGRIENLTAASAGDLLFAADKYQLQGLKTMCSDFLKSKLSLQNVLTILAVGDLYDPDLKAIATDYICNECKFSALEKTDEWISLLKEKTFLAAEVLMQIVKTKEKSEKSSDK</sequence>
<dbReference type="InterPro" id="IPR011333">
    <property type="entry name" value="SKP1/BTB/POZ_sf"/>
</dbReference>
<gene>
    <name evidence="2" type="primary">spop</name>
    <name evidence="2" type="ORF">CEXT_653281</name>
</gene>
<dbReference type="SUPFAM" id="SSF54695">
    <property type="entry name" value="POZ domain"/>
    <property type="match status" value="1"/>
</dbReference>
<dbReference type="InterPro" id="IPR000210">
    <property type="entry name" value="BTB/POZ_dom"/>
</dbReference>
<evidence type="ECO:0000313" key="3">
    <source>
        <dbReference type="Proteomes" id="UP001054945"/>
    </source>
</evidence>
<accession>A0AAV4T783</accession>
<keyword evidence="3" id="KW-1185">Reference proteome</keyword>
<dbReference type="FunFam" id="3.30.710.10:FF:000159">
    <property type="entry name" value="Speckle-type POZ protein B"/>
    <property type="match status" value="1"/>
</dbReference>
<name>A0AAV4T783_CAEEX</name>
<feature type="domain" description="BTB" evidence="1">
    <location>
        <begin position="193"/>
        <end position="260"/>
    </location>
</feature>
<dbReference type="PROSITE" id="PS50097">
    <property type="entry name" value="BTB"/>
    <property type="match status" value="1"/>
</dbReference>
<dbReference type="SMART" id="SM00225">
    <property type="entry name" value="BTB"/>
    <property type="match status" value="1"/>
</dbReference>
<comment type="caution">
    <text evidence="2">The sequence shown here is derived from an EMBL/GenBank/DDBJ whole genome shotgun (WGS) entry which is preliminary data.</text>
</comment>
<dbReference type="EMBL" id="BPLR01010637">
    <property type="protein sequence ID" value="GIY40625.1"/>
    <property type="molecule type" value="Genomic_DNA"/>
</dbReference>
<reference evidence="2 3" key="1">
    <citation type="submission" date="2021-06" db="EMBL/GenBank/DDBJ databases">
        <title>Caerostris extrusa draft genome.</title>
        <authorList>
            <person name="Kono N."/>
            <person name="Arakawa K."/>
        </authorList>
    </citation>
    <scope>NUCLEOTIDE SEQUENCE [LARGE SCALE GENOMIC DNA]</scope>
</reference>
<proteinExistence type="predicted"/>
<evidence type="ECO:0000259" key="1">
    <source>
        <dbReference type="PROSITE" id="PS50097"/>
    </source>
</evidence>
<dbReference type="Gene3D" id="3.30.710.10">
    <property type="entry name" value="Potassium Channel Kv1.1, Chain A"/>
    <property type="match status" value="1"/>
</dbReference>
<dbReference type="AlphaFoldDB" id="A0AAV4T783"/>
<organism evidence="2 3">
    <name type="scientific">Caerostris extrusa</name>
    <name type="common">Bark spider</name>
    <name type="synonym">Caerostris bankana</name>
    <dbReference type="NCBI Taxonomy" id="172846"/>
    <lineage>
        <taxon>Eukaryota</taxon>
        <taxon>Metazoa</taxon>
        <taxon>Ecdysozoa</taxon>
        <taxon>Arthropoda</taxon>
        <taxon>Chelicerata</taxon>
        <taxon>Arachnida</taxon>
        <taxon>Araneae</taxon>
        <taxon>Araneomorphae</taxon>
        <taxon>Entelegynae</taxon>
        <taxon>Araneoidea</taxon>
        <taxon>Araneidae</taxon>
        <taxon>Caerostris</taxon>
    </lineage>
</organism>
<dbReference type="Proteomes" id="UP001054945">
    <property type="component" value="Unassembled WGS sequence"/>
</dbReference>
<protein>
    <submittedName>
        <fullName evidence="2">Speckle-type POZ protein</fullName>
    </submittedName>
</protein>